<comment type="subcellular location">
    <subcellularLocation>
        <location evidence="1">Periplasm</location>
    </subcellularLocation>
</comment>
<dbReference type="GO" id="GO:0015846">
    <property type="term" value="P:polyamine transport"/>
    <property type="evidence" value="ECO:0007669"/>
    <property type="project" value="InterPro"/>
</dbReference>
<organism evidence="5">
    <name type="scientific">freshwater metagenome</name>
    <dbReference type="NCBI Taxonomy" id="449393"/>
    <lineage>
        <taxon>unclassified sequences</taxon>
        <taxon>metagenomes</taxon>
        <taxon>ecological metagenomes</taxon>
    </lineage>
</organism>
<evidence type="ECO:0000256" key="4">
    <source>
        <dbReference type="ARBA" id="ARBA00022764"/>
    </source>
</evidence>
<gene>
    <name evidence="5" type="ORF">UFOPK3516_00277</name>
</gene>
<keyword evidence="2" id="KW-0813">Transport</keyword>
<evidence type="ECO:0000256" key="2">
    <source>
        <dbReference type="ARBA" id="ARBA00022448"/>
    </source>
</evidence>
<reference evidence="5" key="1">
    <citation type="submission" date="2020-05" db="EMBL/GenBank/DDBJ databases">
        <authorList>
            <person name="Chiriac C."/>
            <person name="Salcher M."/>
            <person name="Ghai R."/>
            <person name="Kavagutti S V."/>
        </authorList>
    </citation>
    <scope>NUCLEOTIDE SEQUENCE</scope>
</reference>
<dbReference type="PROSITE" id="PS51318">
    <property type="entry name" value="TAT"/>
    <property type="match status" value="1"/>
</dbReference>
<evidence type="ECO:0000256" key="3">
    <source>
        <dbReference type="ARBA" id="ARBA00022729"/>
    </source>
</evidence>
<name>A0A6J7F8C1_9ZZZZ</name>
<dbReference type="PANTHER" id="PTHR30222">
    <property type="entry name" value="SPERMIDINE/PUTRESCINE-BINDING PERIPLASMIC PROTEIN"/>
    <property type="match status" value="1"/>
</dbReference>
<dbReference type="EMBL" id="CAFBMB010000011">
    <property type="protein sequence ID" value="CAB4889894.1"/>
    <property type="molecule type" value="Genomic_DNA"/>
</dbReference>
<dbReference type="GO" id="GO:0019808">
    <property type="term" value="F:polyamine binding"/>
    <property type="evidence" value="ECO:0007669"/>
    <property type="project" value="InterPro"/>
</dbReference>
<dbReference type="InterPro" id="IPR001188">
    <property type="entry name" value="Sperm_putr-bd"/>
</dbReference>
<dbReference type="Pfam" id="PF13416">
    <property type="entry name" value="SBP_bac_8"/>
    <property type="match status" value="1"/>
</dbReference>
<dbReference type="PANTHER" id="PTHR30222:SF17">
    <property type="entry name" value="SPERMIDINE_PUTRESCINE-BINDING PERIPLASMIC PROTEIN"/>
    <property type="match status" value="1"/>
</dbReference>
<proteinExistence type="predicted"/>
<dbReference type="CDD" id="cd13590">
    <property type="entry name" value="PBP2_PotD_PotF_like"/>
    <property type="match status" value="1"/>
</dbReference>
<dbReference type="InterPro" id="IPR006311">
    <property type="entry name" value="TAT_signal"/>
</dbReference>
<keyword evidence="4" id="KW-0574">Periplasm</keyword>
<dbReference type="GO" id="GO:0042597">
    <property type="term" value="C:periplasmic space"/>
    <property type="evidence" value="ECO:0007669"/>
    <property type="project" value="UniProtKB-SubCell"/>
</dbReference>
<keyword evidence="3" id="KW-0732">Signal</keyword>
<dbReference type="Gene3D" id="3.40.190.10">
    <property type="entry name" value="Periplasmic binding protein-like II"/>
    <property type="match status" value="2"/>
</dbReference>
<dbReference type="PRINTS" id="PR00909">
    <property type="entry name" value="SPERMDNBNDNG"/>
</dbReference>
<accession>A0A6J7F8C1</accession>
<protein>
    <submittedName>
        <fullName evidence="5">Unannotated protein</fullName>
    </submittedName>
</protein>
<dbReference type="InterPro" id="IPR006059">
    <property type="entry name" value="SBP"/>
</dbReference>
<evidence type="ECO:0000313" key="5">
    <source>
        <dbReference type="EMBL" id="CAB4889894.1"/>
    </source>
</evidence>
<sequence length="405" mass="43906">MSQKPEPQDPRIASLVAKARASQLTRRTFVAGAGSASLLAFLAACTPGGGSKTLTPAADVSATEKTLSWANWPYYIDQDEAGAYPTIDMFEKQTGIAVTYEEAIPTNEEFYAKVKDSLLLGQDIGYDLVTLTDYFAARMVSQGLMQPIGLADMPNAQANLNPGLLDATYDPGRQFSLPWQSGMTGLGWSTKAFPNGLSSLDELWDPALKGKIAVIDQWTDTMALILQSQGVNIDGEWGDAEYGAGIEVLKKQVSDGQIRAFTGNDYTELFKSGDIVAAIAWSGDIFIMNTEAGADDYGFAIPDKGGFLFSDNFMMPMGSRHKSNAQDLMDYYYEPEVAAQVAAYVNYVTPVAGAQEAMQAIDPALAENKLIFPDAATLDRARVFRQISLQEDKSFSTQFEKAKVG</sequence>
<evidence type="ECO:0000256" key="1">
    <source>
        <dbReference type="ARBA" id="ARBA00004418"/>
    </source>
</evidence>
<dbReference type="SUPFAM" id="SSF53850">
    <property type="entry name" value="Periplasmic binding protein-like II"/>
    <property type="match status" value="1"/>
</dbReference>
<dbReference type="AlphaFoldDB" id="A0A6J7F8C1"/>